<accession>A0A1X6ZKV0</accession>
<keyword evidence="7 13" id="KW-0812">Transmembrane</keyword>
<protein>
    <recommendedName>
        <fullName evidence="14">ABC1 atypical kinase-like domain-containing protein</fullName>
    </recommendedName>
</protein>
<evidence type="ECO:0000256" key="7">
    <source>
        <dbReference type="ARBA" id="ARBA00022692"/>
    </source>
</evidence>
<keyword evidence="12 13" id="KW-0472">Membrane</keyword>
<keyword evidence="4" id="KW-0997">Cell inner membrane</keyword>
<evidence type="ECO:0000256" key="5">
    <source>
        <dbReference type="ARBA" id="ARBA00022679"/>
    </source>
</evidence>
<evidence type="ECO:0000256" key="11">
    <source>
        <dbReference type="ARBA" id="ARBA00022989"/>
    </source>
</evidence>
<dbReference type="Proteomes" id="UP000193061">
    <property type="component" value="Unassembled WGS sequence"/>
</dbReference>
<dbReference type="NCBIfam" id="TIGR01982">
    <property type="entry name" value="UbiB"/>
    <property type="match status" value="1"/>
</dbReference>
<gene>
    <name evidence="15" type="primary">ubiB</name>
    <name evidence="15" type="ORF">ROA7450_02778</name>
</gene>
<evidence type="ECO:0000256" key="9">
    <source>
        <dbReference type="ARBA" id="ARBA00022777"/>
    </source>
</evidence>
<dbReference type="EMBL" id="FWFX01000008">
    <property type="protein sequence ID" value="SLN54082.1"/>
    <property type="molecule type" value="Genomic_DNA"/>
</dbReference>
<reference evidence="15 16" key="1">
    <citation type="submission" date="2017-03" db="EMBL/GenBank/DDBJ databases">
        <authorList>
            <person name="Afonso C.L."/>
            <person name="Miller P.J."/>
            <person name="Scott M.A."/>
            <person name="Spackman E."/>
            <person name="Goraichik I."/>
            <person name="Dimitrov K.M."/>
            <person name="Suarez D.L."/>
            <person name="Swayne D.E."/>
        </authorList>
    </citation>
    <scope>NUCLEOTIDE SEQUENCE [LARGE SCALE GENOMIC DNA]</scope>
    <source>
        <strain evidence="15 16">CECT 7450</strain>
    </source>
</reference>
<evidence type="ECO:0000256" key="1">
    <source>
        <dbReference type="ARBA" id="ARBA00005020"/>
    </source>
</evidence>
<keyword evidence="5 15" id="KW-0808">Transferase</keyword>
<dbReference type="GO" id="GO:0016301">
    <property type="term" value="F:kinase activity"/>
    <property type="evidence" value="ECO:0007669"/>
    <property type="project" value="UniProtKB-KW"/>
</dbReference>
<dbReference type="Pfam" id="PF03109">
    <property type="entry name" value="ABC1"/>
    <property type="match status" value="1"/>
</dbReference>
<evidence type="ECO:0000313" key="15">
    <source>
        <dbReference type="EMBL" id="SLN54082.1"/>
    </source>
</evidence>
<keyword evidence="6" id="KW-0831">Ubiquinone biosynthesis</keyword>
<feature type="transmembrane region" description="Helical" evidence="13">
    <location>
        <begin position="489"/>
        <end position="509"/>
    </location>
</feature>
<dbReference type="AlphaFoldDB" id="A0A1X6ZKV0"/>
<feature type="domain" description="ABC1 atypical kinase-like" evidence="14">
    <location>
        <begin position="97"/>
        <end position="342"/>
    </location>
</feature>
<dbReference type="SUPFAM" id="SSF56112">
    <property type="entry name" value="Protein kinase-like (PK-like)"/>
    <property type="match status" value="1"/>
</dbReference>
<dbReference type="InterPro" id="IPR050154">
    <property type="entry name" value="UbiB_kinase"/>
</dbReference>
<comment type="similarity">
    <text evidence="2">Belongs to the protein kinase superfamily. ADCK protein kinase family.</text>
</comment>
<evidence type="ECO:0000256" key="8">
    <source>
        <dbReference type="ARBA" id="ARBA00022741"/>
    </source>
</evidence>
<keyword evidence="8" id="KW-0547">Nucleotide-binding</keyword>
<dbReference type="OrthoDB" id="9795390at2"/>
<dbReference type="RefSeq" id="WP_085806395.1">
    <property type="nucleotide sequence ID" value="NZ_FWFX01000008.1"/>
</dbReference>
<name>A0A1X6ZKV0_9RHOB</name>
<keyword evidence="10" id="KW-0067">ATP-binding</keyword>
<dbReference type="GO" id="GO:0006744">
    <property type="term" value="P:ubiquinone biosynthetic process"/>
    <property type="evidence" value="ECO:0007669"/>
    <property type="project" value="UniProtKB-UniPathway"/>
</dbReference>
<keyword evidence="16" id="KW-1185">Reference proteome</keyword>
<evidence type="ECO:0000313" key="16">
    <source>
        <dbReference type="Proteomes" id="UP000193061"/>
    </source>
</evidence>
<evidence type="ECO:0000259" key="14">
    <source>
        <dbReference type="Pfam" id="PF03109"/>
    </source>
</evidence>
<keyword evidence="11 13" id="KW-1133">Transmembrane helix</keyword>
<sequence>MRGPHNILRLIRTGATLERTGAMGLIMQAMDAPPLVRVTMRCLAWPFQWLGYKGDTSMPPATRALTALGPAYIKFGQILSTRPDLVGDDLATQLRVLQDKLPAFPKEEAEREIAVELGSPVDELFDDFSAPVAAASIAQVHKARLRSTGEDVAVKVLRPGIEKAFRKDIDAFYFAANTIEFLSPASRRLRPTDVIAHFEGVVMGELDLRLEASSASEFAANTANDEGFELPDVKWEHSSRRVMTLGWADGQPLGDNDALDAVGHDRVVLGERVLQLFLSHALRDGYFHADMHQGNLKVAANGNIIAYDFGIMGHIDEYTRRVYAEILYGFIKRDYKRVAEVHFEAGYVPADQDVDEFARALRAVGEPIFGMDAQQISMGGLLSYLFEVTEIFGMETRTELILLQRTMVVVEGVARSLSPQINIWQVAKPVVEDYIRQSIGPRAIARDLGKTMAVLMRYGPRLPVLVENALIRQSQPMNANHQSGKGRNAIYGLLGAALGVATTLIVTFLL</sequence>
<organism evidence="15 16">
    <name type="scientific">Roseovarius albus</name>
    <dbReference type="NCBI Taxonomy" id="1247867"/>
    <lineage>
        <taxon>Bacteria</taxon>
        <taxon>Pseudomonadati</taxon>
        <taxon>Pseudomonadota</taxon>
        <taxon>Alphaproteobacteria</taxon>
        <taxon>Rhodobacterales</taxon>
        <taxon>Roseobacteraceae</taxon>
        <taxon>Roseovarius</taxon>
    </lineage>
</organism>
<evidence type="ECO:0000256" key="6">
    <source>
        <dbReference type="ARBA" id="ARBA00022688"/>
    </source>
</evidence>
<keyword evidence="9" id="KW-0418">Kinase</keyword>
<evidence type="ECO:0000256" key="2">
    <source>
        <dbReference type="ARBA" id="ARBA00009670"/>
    </source>
</evidence>
<evidence type="ECO:0000256" key="10">
    <source>
        <dbReference type="ARBA" id="ARBA00022840"/>
    </source>
</evidence>
<evidence type="ECO:0000256" key="4">
    <source>
        <dbReference type="ARBA" id="ARBA00022519"/>
    </source>
</evidence>
<dbReference type="InterPro" id="IPR010232">
    <property type="entry name" value="UbiB"/>
</dbReference>
<dbReference type="InterPro" id="IPR004147">
    <property type="entry name" value="ABC1_dom"/>
</dbReference>
<dbReference type="PANTHER" id="PTHR10566:SF113">
    <property type="entry name" value="PROTEIN ACTIVITY OF BC1 COMPLEX KINASE 7, CHLOROPLASTIC"/>
    <property type="match status" value="1"/>
</dbReference>
<dbReference type="PANTHER" id="PTHR10566">
    <property type="entry name" value="CHAPERONE-ACTIVITY OF BC1 COMPLEX CABC1 -RELATED"/>
    <property type="match status" value="1"/>
</dbReference>
<dbReference type="InterPro" id="IPR011009">
    <property type="entry name" value="Kinase-like_dom_sf"/>
</dbReference>
<evidence type="ECO:0000256" key="3">
    <source>
        <dbReference type="ARBA" id="ARBA00022475"/>
    </source>
</evidence>
<comment type="pathway">
    <text evidence="1">Cofactor biosynthesis; ubiquinone biosynthesis [regulation].</text>
</comment>
<proteinExistence type="inferred from homology"/>
<evidence type="ECO:0000256" key="12">
    <source>
        <dbReference type="ARBA" id="ARBA00023136"/>
    </source>
</evidence>
<evidence type="ECO:0000256" key="13">
    <source>
        <dbReference type="SAM" id="Phobius"/>
    </source>
</evidence>
<dbReference type="UniPathway" id="UPA00232"/>
<dbReference type="InterPro" id="IPR045308">
    <property type="entry name" value="UbiB_bact"/>
</dbReference>
<dbReference type="GO" id="GO:0005524">
    <property type="term" value="F:ATP binding"/>
    <property type="evidence" value="ECO:0007669"/>
    <property type="project" value="UniProtKB-KW"/>
</dbReference>
<keyword evidence="3" id="KW-1003">Cell membrane</keyword>
<dbReference type="CDD" id="cd13972">
    <property type="entry name" value="UbiB"/>
    <property type="match status" value="1"/>
</dbReference>